<gene>
    <name evidence="2" type="ORF">GCWU000182_001090</name>
</gene>
<sequence length="39" mass="4403">MVHSGEWTTSSQSRAPFLHQNPRKKTIPIELVSLLNPTT</sequence>
<proteinExistence type="predicted"/>
<reference evidence="2" key="1">
    <citation type="submission" date="2013-06" db="EMBL/GenBank/DDBJ databases">
        <authorList>
            <person name="Weinstock G."/>
            <person name="Sodergren E."/>
            <person name="Clifton S."/>
            <person name="Fulton L."/>
            <person name="Fulton B."/>
            <person name="Courtney L."/>
            <person name="Fronick C."/>
            <person name="Harrison M."/>
            <person name="Strong C."/>
            <person name="Farmer C."/>
            <person name="Delahaunty K."/>
            <person name="Markovic C."/>
            <person name="Hall O."/>
            <person name="Minx P."/>
            <person name="Tomlinson C."/>
            <person name="Mitreva M."/>
            <person name="Nelson J."/>
            <person name="Hou S."/>
            <person name="Wollam A."/>
            <person name="Pepin K.H."/>
            <person name="Johnson M."/>
            <person name="Bhonagiri V."/>
            <person name="Nash W.E."/>
            <person name="Warren W."/>
            <person name="Chinwalla A."/>
            <person name="Mardis E.R."/>
            <person name="Wilson R.K."/>
        </authorList>
    </citation>
    <scope>NUCLEOTIDE SEQUENCE [LARGE SCALE GENOMIC DNA]</scope>
    <source>
        <strain evidence="2">ATCC 49176</strain>
    </source>
</reference>
<dbReference type="HOGENOM" id="CLU_3302956_0_0_9"/>
<name>W1Q3B9_ABIDE</name>
<accession>W1Q3B9</accession>
<organism evidence="2 3">
    <name type="scientific">Abiotrophia defectiva ATCC 49176</name>
    <dbReference type="NCBI Taxonomy" id="592010"/>
    <lineage>
        <taxon>Bacteria</taxon>
        <taxon>Bacillati</taxon>
        <taxon>Bacillota</taxon>
        <taxon>Bacilli</taxon>
        <taxon>Lactobacillales</taxon>
        <taxon>Aerococcaceae</taxon>
        <taxon>Abiotrophia</taxon>
    </lineage>
</organism>
<feature type="compositionally biased region" description="Polar residues" evidence="1">
    <location>
        <begin position="1"/>
        <end position="14"/>
    </location>
</feature>
<dbReference type="EMBL" id="ACIN03000007">
    <property type="protein sequence ID" value="ESK65616.1"/>
    <property type="molecule type" value="Genomic_DNA"/>
</dbReference>
<protein>
    <submittedName>
        <fullName evidence="2">Uncharacterized protein</fullName>
    </submittedName>
</protein>
<evidence type="ECO:0000256" key="1">
    <source>
        <dbReference type="SAM" id="MobiDB-lite"/>
    </source>
</evidence>
<keyword evidence="3" id="KW-1185">Reference proteome</keyword>
<dbReference type="AlphaFoldDB" id="W1Q3B9"/>
<comment type="caution">
    <text evidence="2">The sequence shown here is derived from an EMBL/GenBank/DDBJ whole genome shotgun (WGS) entry which is preliminary data.</text>
</comment>
<feature type="region of interest" description="Disordered" evidence="1">
    <location>
        <begin position="1"/>
        <end position="22"/>
    </location>
</feature>
<evidence type="ECO:0000313" key="3">
    <source>
        <dbReference type="Proteomes" id="UP000019050"/>
    </source>
</evidence>
<dbReference type="Proteomes" id="UP000019050">
    <property type="component" value="Unassembled WGS sequence"/>
</dbReference>
<evidence type="ECO:0000313" key="2">
    <source>
        <dbReference type="EMBL" id="ESK65616.1"/>
    </source>
</evidence>